<organism evidence="2 3">
    <name type="scientific">Nocardioides marinquilinus</name>
    <dbReference type="NCBI Taxonomy" id="1210400"/>
    <lineage>
        <taxon>Bacteria</taxon>
        <taxon>Bacillati</taxon>
        <taxon>Actinomycetota</taxon>
        <taxon>Actinomycetes</taxon>
        <taxon>Propionibacteriales</taxon>
        <taxon>Nocardioidaceae</taxon>
        <taxon>Nocardioides</taxon>
    </lineage>
</organism>
<name>A0ABP9Q065_9ACTN</name>
<protein>
    <submittedName>
        <fullName evidence="2">Uncharacterized protein</fullName>
    </submittedName>
</protein>
<reference evidence="3" key="1">
    <citation type="journal article" date="2019" name="Int. J. Syst. Evol. Microbiol.">
        <title>The Global Catalogue of Microorganisms (GCM) 10K type strain sequencing project: providing services to taxonomists for standard genome sequencing and annotation.</title>
        <authorList>
            <consortium name="The Broad Institute Genomics Platform"/>
            <consortium name="The Broad Institute Genome Sequencing Center for Infectious Disease"/>
            <person name="Wu L."/>
            <person name="Ma J."/>
        </authorList>
    </citation>
    <scope>NUCLEOTIDE SEQUENCE [LARGE SCALE GENOMIC DNA]</scope>
    <source>
        <strain evidence="3">JCM 18459</strain>
    </source>
</reference>
<proteinExistence type="predicted"/>
<dbReference type="Proteomes" id="UP001500221">
    <property type="component" value="Unassembled WGS sequence"/>
</dbReference>
<dbReference type="EMBL" id="BAABKG010000005">
    <property type="protein sequence ID" value="GAA5154850.1"/>
    <property type="molecule type" value="Genomic_DNA"/>
</dbReference>
<sequence length="127" mass="13171">MTTSTASRTCTHTDLGDRRTGRPAVTCTAEATAFDGPFAVCAAHARRQDDVEQQTAVRTITAEVIAAPAIVLARPAAKPAAIHQGGSASAPCGADLRNGAAVYECDDFELCDVCLVLVGPLTSWVRA</sequence>
<feature type="region of interest" description="Disordered" evidence="1">
    <location>
        <begin position="1"/>
        <end position="21"/>
    </location>
</feature>
<evidence type="ECO:0000313" key="2">
    <source>
        <dbReference type="EMBL" id="GAA5154850.1"/>
    </source>
</evidence>
<feature type="compositionally biased region" description="Low complexity" evidence="1">
    <location>
        <begin position="1"/>
        <end position="13"/>
    </location>
</feature>
<gene>
    <name evidence="2" type="ORF">GCM10023340_39060</name>
</gene>
<comment type="caution">
    <text evidence="2">The sequence shown here is derived from an EMBL/GenBank/DDBJ whole genome shotgun (WGS) entry which is preliminary data.</text>
</comment>
<accession>A0ABP9Q065</accession>
<dbReference type="RefSeq" id="WP_345462714.1">
    <property type="nucleotide sequence ID" value="NZ_BAABKG010000005.1"/>
</dbReference>
<keyword evidence="3" id="KW-1185">Reference proteome</keyword>
<evidence type="ECO:0000313" key="3">
    <source>
        <dbReference type="Proteomes" id="UP001500221"/>
    </source>
</evidence>
<evidence type="ECO:0000256" key="1">
    <source>
        <dbReference type="SAM" id="MobiDB-lite"/>
    </source>
</evidence>